<reference evidence="1" key="1">
    <citation type="submission" date="2019-11" db="EMBL/GenBank/DDBJ databases">
        <authorList>
            <person name="Feng L."/>
        </authorList>
    </citation>
    <scope>NUCLEOTIDE SEQUENCE</scope>
    <source>
        <strain evidence="1">VrattiLFYP33</strain>
    </source>
</reference>
<evidence type="ECO:0000313" key="1">
    <source>
        <dbReference type="EMBL" id="VYU26159.1"/>
    </source>
</evidence>
<accession>A0A6N3DGE7</accession>
<proteinExistence type="predicted"/>
<dbReference type="EMBL" id="CACRUX010000057">
    <property type="protein sequence ID" value="VYU26159.1"/>
    <property type="molecule type" value="Genomic_DNA"/>
</dbReference>
<dbReference type="RefSeq" id="WP_021840697.1">
    <property type="nucleotide sequence ID" value="NZ_CACRUX010000057.1"/>
</dbReference>
<protein>
    <submittedName>
        <fullName evidence="1">Uncharacterized protein</fullName>
    </submittedName>
</protein>
<sequence length="115" mass="13176">MNTETMSLRKALGQKKLLDKQIKAMMSEKFVTSESAQTAVIDGLPLNAWQDEVKANYQSLNDKIRRREALAVAIMDANVNNFVELPRFITLDEEHTGTEKVSFRRRHCSQSLLHK</sequence>
<name>A0A6N3DGE7_9FIRM</name>
<gene>
    <name evidence="1" type="ORF">VRLFYP33_01578</name>
</gene>
<organism evidence="1">
    <name type="scientific">Veillonella ratti</name>
    <dbReference type="NCBI Taxonomy" id="103892"/>
    <lineage>
        <taxon>Bacteria</taxon>
        <taxon>Bacillati</taxon>
        <taxon>Bacillota</taxon>
        <taxon>Negativicutes</taxon>
        <taxon>Veillonellales</taxon>
        <taxon>Veillonellaceae</taxon>
        <taxon>Veillonella</taxon>
    </lineage>
</organism>
<dbReference type="AlphaFoldDB" id="A0A6N3DGE7"/>